<keyword evidence="2" id="KW-1185">Reference proteome</keyword>
<dbReference type="Proteomes" id="UP000317550">
    <property type="component" value="Chromosome"/>
</dbReference>
<evidence type="ECO:0000313" key="1">
    <source>
        <dbReference type="EMBL" id="QDQ25940.1"/>
    </source>
</evidence>
<dbReference type="RefSeq" id="WP_143856863.1">
    <property type="nucleotide sequence ID" value="NZ_CP041730.1"/>
</dbReference>
<accession>A0A516SCS0</accession>
<dbReference type="InterPro" id="IPR044000">
    <property type="entry name" value="Phage_tube_2"/>
</dbReference>
<organism evidence="1 2">
    <name type="scientific">Chitinimonas arctica</name>
    <dbReference type="NCBI Taxonomy" id="2594795"/>
    <lineage>
        <taxon>Bacteria</taxon>
        <taxon>Pseudomonadati</taxon>
        <taxon>Pseudomonadota</taxon>
        <taxon>Betaproteobacteria</taxon>
        <taxon>Neisseriales</taxon>
        <taxon>Chitinibacteraceae</taxon>
        <taxon>Chitinimonas</taxon>
    </lineage>
</organism>
<name>A0A516SCS0_9NEIS</name>
<dbReference type="AlphaFoldDB" id="A0A516SCS0"/>
<reference evidence="2" key="1">
    <citation type="submission" date="2019-07" db="EMBL/GenBank/DDBJ databases">
        <title>Chitinimonas sp. nov., isolated from Ny-Alesund, arctica soil.</title>
        <authorList>
            <person name="Xu Q."/>
            <person name="Peng F."/>
        </authorList>
    </citation>
    <scope>NUCLEOTIDE SEQUENCE [LARGE SCALE GENOMIC DNA]</scope>
    <source>
        <strain evidence="2">R3-44</strain>
    </source>
</reference>
<dbReference type="KEGG" id="cari:FNU76_06000"/>
<evidence type="ECO:0000313" key="2">
    <source>
        <dbReference type="Proteomes" id="UP000317550"/>
    </source>
</evidence>
<dbReference type="OrthoDB" id="7354005at2"/>
<dbReference type="Pfam" id="PF18906">
    <property type="entry name" value="Phage_tube_2"/>
    <property type="match status" value="1"/>
</dbReference>
<proteinExistence type="predicted"/>
<sequence length="177" mass="19056">MNLIDSLVNYFSPEAAYKRATFRQALAHYEGAKKSTTRKARRDTQSPNQLVQQGAVTLKSFSLSIDNSPINATAMGTLGNADVSAGSIVVIISMEAYFSAGAALLKAKYDNDTETSFGFRVVDTAGNGYAFTFPMGQVSKFKVNAGQINQYCMASVEFTFYLDAALGKTILIDRAGA</sequence>
<dbReference type="EMBL" id="CP041730">
    <property type="protein sequence ID" value="QDQ25940.1"/>
    <property type="molecule type" value="Genomic_DNA"/>
</dbReference>
<protein>
    <submittedName>
        <fullName evidence="1">Uncharacterized protein</fullName>
    </submittedName>
</protein>
<gene>
    <name evidence="1" type="ORF">FNU76_06000</name>
</gene>